<protein>
    <submittedName>
        <fullName evidence="1">Uncharacterized mitochondrial protein AtMg00810-like</fullName>
    </submittedName>
</protein>
<proteinExistence type="predicted"/>
<dbReference type="RefSeq" id="XP_016443400.1">
    <property type="nucleotide sequence ID" value="XM_016587914.1"/>
</dbReference>
<dbReference type="KEGG" id="nta:107768769"/>
<dbReference type="PANTHER" id="PTHR11439:SF470">
    <property type="entry name" value="CYSTEINE-RICH RLK (RECEPTOR-LIKE PROTEIN KINASE) 8"/>
    <property type="match status" value="1"/>
</dbReference>
<dbReference type="AlphaFoldDB" id="A0A1S3XU52"/>
<evidence type="ECO:0000313" key="1">
    <source>
        <dbReference type="RefSeq" id="XP_016443400.1"/>
    </source>
</evidence>
<dbReference type="PANTHER" id="PTHR11439">
    <property type="entry name" value="GAG-POL-RELATED RETROTRANSPOSON"/>
    <property type="match status" value="1"/>
</dbReference>
<organism evidence="1">
    <name type="scientific">Nicotiana tabacum</name>
    <name type="common">Common tobacco</name>
    <dbReference type="NCBI Taxonomy" id="4097"/>
    <lineage>
        <taxon>Eukaryota</taxon>
        <taxon>Viridiplantae</taxon>
        <taxon>Streptophyta</taxon>
        <taxon>Embryophyta</taxon>
        <taxon>Tracheophyta</taxon>
        <taxon>Spermatophyta</taxon>
        <taxon>Magnoliopsida</taxon>
        <taxon>eudicotyledons</taxon>
        <taxon>Gunneridae</taxon>
        <taxon>Pentapetalae</taxon>
        <taxon>asterids</taxon>
        <taxon>lamiids</taxon>
        <taxon>Solanales</taxon>
        <taxon>Solanaceae</taxon>
        <taxon>Nicotianoideae</taxon>
        <taxon>Nicotianeae</taxon>
        <taxon>Nicotiana</taxon>
    </lineage>
</organism>
<dbReference type="SUPFAM" id="SSF56672">
    <property type="entry name" value="DNA/RNA polymerases"/>
    <property type="match status" value="1"/>
</dbReference>
<dbReference type="CDD" id="cd09272">
    <property type="entry name" value="RNase_HI_RT_Ty1"/>
    <property type="match status" value="1"/>
</dbReference>
<gene>
    <name evidence="1" type="primary">LOC107768769</name>
</gene>
<sequence length="243" mass="27672">MYVSDGILVNQRKFALELVEEFGCTDSKPTSSPLPLGLKLFSDVGSLLSDPSLYMRLIDKLNFLTHTRPDLAYTVQHLSQFMQTPEQPHLDAALHTVCYIKGLSGLRLHFSSHSSFSMVAFCDSDWASCFDSRRSVSGFFITLGSCPISWKSKKQTIVSLSSAEAEYRSVRRLVAELTWLCQFLEDMDVTNLTLIDVYCDNQSAIQIAKNPVSHEWTKHIELDWHFVREKLQDGLILLHYIPF</sequence>
<dbReference type="STRING" id="4097.A0A1S3XU52"/>
<accession>A0A1S3XU52</accession>
<reference evidence="1" key="1">
    <citation type="submission" date="2025-08" db="UniProtKB">
        <authorList>
            <consortium name="RefSeq"/>
        </authorList>
    </citation>
    <scope>IDENTIFICATION</scope>
</reference>
<name>A0A1S3XU52_TOBAC</name>
<dbReference type="PaxDb" id="4097-A0A1S3XU52"/>
<dbReference type="OrthoDB" id="414945at2759"/>
<dbReference type="InterPro" id="IPR043502">
    <property type="entry name" value="DNA/RNA_pol_sf"/>
</dbReference>